<dbReference type="AlphaFoldDB" id="A0A015K345"/>
<dbReference type="SMR" id="A0A015K345"/>
<evidence type="ECO:0000313" key="1">
    <source>
        <dbReference type="EMBL" id="EXX76197.1"/>
    </source>
</evidence>
<dbReference type="Proteomes" id="UP000022910">
    <property type="component" value="Unassembled WGS sequence"/>
</dbReference>
<organism evidence="1 2">
    <name type="scientific">Rhizophagus irregularis (strain DAOM 197198w)</name>
    <name type="common">Glomus intraradices</name>
    <dbReference type="NCBI Taxonomy" id="1432141"/>
    <lineage>
        <taxon>Eukaryota</taxon>
        <taxon>Fungi</taxon>
        <taxon>Fungi incertae sedis</taxon>
        <taxon>Mucoromycota</taxon>
        <taxon>Glomeromycotina</taxon>
        <taxon>Glomeromycetes</taxon>
        <taxon>Glomerales</taxon>
        <taxon>Glomeraceae</taxon>
        <taxon>Rhizophagus</taxon>
    </lineage>
</organism>
<gene>
    <name evidence="1" type="ORF">RirG_035450</name>
</gene>
<reference evidence="1 2" key="1">
    <citation type="submission" date="2014-02" db="EMBL/GenBank/DDBJ databases">
        <title>Single nucleus genome sequencing reveals high similarity among nuclei of an endomycorrhizal fungus.</title>
        <authorList>
            <person name="Lin K."/>
            <person name="Geurts R."/>
            <person name="Zhang Z."/>
            <person name="Limpens E."/>
            <person name="Saunders D.G."/>
            <person name="Mu D."/>
            <person name="Pang E."/>
            <person name="Cao H."/>
            <person name="Cha H."/>
            <person name="Lin T."/>
            <person name="Zhou Q."/>
            <person name="Shang Y."/>
            <person name="Li Y."/>
            <person name="Ivanov S."/>
            <person name="Sharma T."/>
            <person name="Velzen R.V."/>
            <person name="Ruijter N.D."/>
            <person name="Aanen D.K."/>
            <person name="Win J."/>
            <person name="Kamoun S."/>
            <person name="Bisseling T."/>
            <person name="Huang S."/>
        </authorList>
    </citation>
    <scope>NUCLEOTIDE SEQUENCE [LARGE SCALE GENOMIC DNA]</scope>
    <source>
        <strain evidence="2">DAOM197198w</strain>
    </source>
</reference>
<keyword evidence="2" id="KW-1185">Reference proteome</keyword>
<evidence type="ECO:0008006" key="3">
    <source>
        <dbReference type="Google" id="ProtNLM"/>
    </source>
</evidence>
<name>A0A015K345_RHIIW</name>
<dbReference type="HOGENOM" id="CLU_047744_3_0_1"/>
<protein>
    <recommendedName>
        <fullName evidence="3">MIR domain-containing protein</fullName>
    </recommendedName>
</protein>
<proteinExistence type="predicted"/>
<accession>A0A015K345</accession>
<dbReference type="EMBL" id="JEMT01012308">
    <property type="protein sequence ID" value="EXX76197.1"/>
    <property type="molecule type" value="Genomic_DNA"/>
</dbReference>
<evidence type="ECO:0000313" key="2">
    <source>
        <dbReference type="Proteomes" id="UP000022910"/>
    </source>
</evidence>
<dbReference type="OrthoDB" id="2316569at2759"/>
<comment type="caution">
    <text evidence="1">The sequence shown here is derived from an EMBL/GenBank/DDBJ whole genome shotgun (WGS) entry which is preliminary data.</text>
</comment>
<sequence>MNITRYYATVHPEEWVNQVQTICLFNNIKQQEKDILKICKLNIDLQISIPNEINTLKELVKALKTHSTFEIYKSGCKYILDQMIFQGDDATKFLADFRSLCFKAEITNPQEIKNRLLEIYSSNEFFKREFPKKISSVTPIDEIYVLCSKVISESSRVVIDDT</sequence>